<dbReference type="VEuPathDB" id="FungiDB:BO78DRAFT_417162"/>
<feature type="region of interest" description="Disordered" evidence="1">
    <location>
        <begin position="144"/>
        <end position="168"/>
    </location>
</feature>
<name>A0A319ED46_ASPSB</name>
<feature type="region of interest" description="Disordered" evidence="1">
    <location>
        <begin position="55"/>
        <end position="128"/>
    </location>
</feature>
<dbReference type="EMBL" id="KZ826337">
    <property type="protein sequence ID" value="PYI08147.1"/>
    <property type="molecule type" value="Genomic_DNA"/>
</dbReference>
<evidence type="ECO:0000313" key="3">
    <source>
        <dbReference type="Proteomes" id="UP000248423"/>
    </source>
</evidence>
<reference evidence="2 3" key="1">
    <citation type="submission" date="2018-02" db="EMBL/GenBank/DDBJ databases">
        <title>The genomes of Aspergillus section Nigri reveals drivers in fungal speciation.</title>
        <authorList>
            <consortium name="DOE Joint Genome Institute"/>
            <person name="Vesth T.C."/>
            <person name="Nybo J."/>
            <person name="Theobald S."/>
            <person name="Brandl J."/>
            <person name="Frisvad J.C."/>
            <person name="Nielsen K.F."/>
            <person name="Lyhne E.K."/>
            <person name="Kogle M.E."/>
            <person name="Kuo A."/>
            <person name="Riley R."/>
            <person name="Clum A."/>
            <person name="Nolan M."/>
            <person name="Lipzen A."/>
            <person name="Salamov A."/>
            <person name="Henrissat B."/>
            <person name="Wiebenga A."/>
            <person name="De vries R.P."/>
            <person name="Grigoriev I.V."/>
            <person name="Mortensen U.H."/>
            <person name="Andersen M.R."/>
            <person name="Baker S.E."/>
        </authorList>
    </citation>
    <scope>NUCLEOTIDE SEQUENCE [LARGE SCALE GENOMIC DNA]</scope>
    <source>
        <strain evidence="2 3">CBS 121057</strain>
    </source>
</reference>
<proteinExistence type="predicted"/>
<feature type="compositionally biased region" description="Basic residues" evidence="1">
    <location>
        <begin position="68"/>
        <end position="85"/>
    </location>
</feature>
<evidence type="ECO:0000256" key="1">
    <source>
        <dbReference type="SAM" id="MobiDB-lite"/>
    </source>
</evidence>
<feature type="region of interest" description="Disordered" evidence="1">
    <location>
        <begin position="1"/>
        <end position="23"/>
    </location>
</feature>
<dbReference type="AlphaFoldDB" id="A0A319ED46"/>
<feature type="compositionally biased region" description="Polar residues" evidence="1">
    <location>
        <begin position="144"/>
        <end position="158"/>
    </location>
</feature>
<sequence length="168" mass="18896">MLSENRRFCSPLRHPSFSASSTPESLITSSRFFLLSSKRRAESRVPASIYAQTTRPTTTLTPNAGRAPARHPTYRSPLRRFRAMRATRQDPSWRKQDRIYDPRKRHTTSSPRSLDPTLPPRVRAPQTPITHIAYTNSLLGSATALSQPTARSSQPLSSRRTRVGSIKG</sequence>
<evidence type="ECO:0000313" key="2">
    <source>
        <dbReference type="EMBL" id="PYI08147.1"/>
    </source>
</evidence>
<keyword evidence="3" id="KW-1185">Reference proteome</keyword>
<organism evidence="2 3">
    <name type="scientific">Aspergillus sclerotiicarbonarius (strain CBS 121057 / IBT 28362)</name>
    <dbReference type="NCBI Taxonomy" id="1448318"/>
    <lineage>
        <taxon>Eukaryota</taxon>
        <taxon>Fungi</taxon>
        <taxon>Dikarya</taxon>
        <taxon>Ascomycota</taxon>
        <taxon>Pezizomycotina</taxon>
        <taxon>Eurotiomycetes</taxon>
        <taxon>Eurotiomycetidae</taxon>
        <taxon>Eurotiales</taxon>
        <taxon>Aspergillaceae</taxon>
        <taxon>Aspergillus</taxon>
        <taxon>Aspergillus subgen. Circumdati</taxon>
    </lineage>
</organism>
<dbReference type="Proteomes" id="UP000248423">
    <property type="component" value="Unassembled WGS sequence"/>
</dbReference>
<accession>A0A319ED46</accession>
<feature type="compositionally biased region" description="Basic and acidic residues" evidence="1">
    <location>
        <begin position="87"/>
        <end position="102"/>
    </location>
</feature>
<protein>
    <submittedName>
        <fullName evidence="2">Uncharacterized protein</fullName>
    </submittedName>
</protein>
<gene>
    <name evidence="2" type="ORF">BO78DRAFT_417162</name>
</gene>